<reference evidence="1" key="1">
    <citation type="submission" date="2019-04" db="EMBL/GenBank/DDBJ databases">
        <title>Microbes associate with the intestines of laboratory mice.</title>
        <authorList>
            <person name="Navarre W."/>
            <person name="Wong E."/>
            <person name="Huang K."/>
            <person name="Tropini C."/>
            <person name="Ng K."/>
            <person name="Yu B."/>
        </authorList>
    </citation>
    <scope>NUCLEOTIDE SEQUENCE</scope>
    <source>
        <strain evidence="1">NM04_E33</strain>
    </source>
</reference>
<sequence length="296" mass="33358">MVTYSDYLNGIFPGVKVQKISVNAGFSCPNRDGTIGTGGCSYCRNDSFSPAYCMQHESVAMQLEKGKAFFSRKYPEMKYLAYFQSYTNTHGKDIDSLRALYLEAIGVEDIVGLVIGTRPDTLPDQVLDLLEELNRKTPVFLEIGAETSSDATLQLINRRHTWQDVENAVNGAAQRGIRCGLHLIAGLPGEDREQVLINVRKACSLPIDTIKLHQLQILKDTILHRQWIAGEIDVKPYTLDEYLDLCAEVASIVPDNIIIERFLSQSPSEMVVEPKWGLKNYQFMNLLNQIISRQKR</sequence>
<dbReference type="EMBL" id="SRYB01000008">
    <property type="protein sequence ID" value="TGY79136.1"/>
    <property type="molecule type" value="Genomic_DNA"/>
</dbReference>
<keyword evidence="2" id="KW-1185">Reference proteome</keyword>
<evidence type="ECO:0000313" key="2">
    <source>
        <dbReference type="Proteomes" id="UP000306319"/>
    </source>
</evidence>
<name>A0AC61RET6_9BACT</name>
<accession>A0AC61RET6</accession>
<dbReference type="Proteomes" id="UP000306319">
    <property type="component" value="Unassembled WGS sequence"/>
</dbReference>
<proteinExistence type="predicted"/>
<evidence type="ECO:0000313" key="1">
    <source>
        <dbReference type="EMBL" id="TGY79136.1"/>
    </source>
</evidence>
<gene>
    <name evidence="1" type="ORF">E5331_07060</name>
</gene>
<comment type="caution">
    <text evidence="1">The sequence shown here is derived from an EMBL/GenBank/DDBJ whole genome shotgun (WGS) entry which is preliminary data.</text>
</comment>
<protein>
    <submittedName>
        <fullName evidence="1">TIGR01212 family radical SAM protein</fullName>
    </submittedName>
</protein>
<organism evidence="1 2">
    <name type="scientific">Lepagella muris</name>
    <dbReference type="NCBI Taxonomy" id="3032870"/>
    <lineage>
        <taxon>Bacteria</taxon>
        <taxon>Pseudomonadati</taxon>
        <taxon>Bacteroidota</taxon>
        <taxon>Bacteroidia</taxon>
        <taxon>Bacteroidales</taxon>
        <taxon>Muribaculaceae</taxon>
        <taxon>Lepagella</taxon>
    </lineage>
</organism>